<comment type="caution">
    <text evidence="1">The sequence shown here is derived from an EMBL/GenBank/DDBJ whole genome shotgun (WGS) entry which is preliminary data.</text>
</comment>
<reference evidence="1 2" key="1">
    <citation type="submission" date="2024-09" db="EMBL/GenBank/DDBJ databases">
        <authorList>
            <person name="Sun Q."/>
            <person name="Mori K."/>
        </authorList>
    </citation>
    <scope>NUCLEOTIDE SEQUENCE [LARGE SCALE GENOMIC DNA]</scope>
    <source>
        <strain evidence="1 2">NCAIM B.02415</strain>
    </source>
</reference>
<evidence type="ECO:0000313" key="2">
    <source>
        <dbReference type="Proteomes" id="UP001589828"/>
    </source>
</evidence>
<dbReference type="Gene3D" id="3.30.2310.20">
    <property type="entry name" value="RelE-like"/>
    <property type="match status" value="1"/>
</dbReference>
<dbReference type="Proteomes" id="UP001589828">
    <property type="component" value="Unassembled WGS sequence"/>
</dbReference>
<name>A0ABV6LC43_9SPHI</name>
<accession>A0ABV6LC43</accession>
<dbReference type="InterPro" id="IPR009614">
    <property type="entry name" value="YoeB_toxin"/>
</dbReference>
<sequence>MIIQFTAKADDDLDYFRKSGNIQAIKKIKELLKAISEEPYKGIGQPEQLKFL</sequence>
<dbReference type="InterPro" id="IPR035093">
    <property type="entry name" value="RelE/ParE_toxin_dom_sf"/>
</dbReference>
<dbReference type="EMBL" id="JBHLTS010000070">
    <property type="protein sequence ID" value="MFC0517049.1"/>
    <property type="molecule type" value="Genomic_DNA"/>
</dbReference>
<dbReference type="SUPFAM" id="SSF143011">
    <property type="entry name" value="RelE-like"/>
    <property type="match status" value="1"/>
</dbReference>
<protein>
    <submittedName>
        <fullName evidence="1">Type II toxin-antitoxin system YoeB family toxin</fullName>
    </submittedName>
</protein>
<dbReference type="Pfam" id="PF06769">
    <property type="entry name" value="YoeB_toxin"/>
    <property type="match status" value="1"/>
</dbReference>
<proteinExistence type="predicted"/>
<evidence type="ECO:0000313" key="1">
    <source>
        <dbReference type="EMBL" id="MFC0517049.1"/>
    </source>
</evidence>
<gene>
    <name evidence="1" type="ORF">ACFFGT_22765</name>
</gene>
<dbReference type="RefSeq" id="WP_377024812.1">
    <property type="nucleotide sequence ID" value="NZ_JBHLTS010000070.1"/>
</dbReference>
<keyword evidence="2" id="KW-1185">Reference proteome</keyword>
<organism evidence="1 2">
    <name type="scientific">Mucilaginibacter angelicae</name>
    <dbReference type="NCBI Taxonomy" id="869718"/>
    <lineage>
        <taxon>Bacteria</taxon>
        <taxon>Pseudomonadati</taxon>
        <taxon>Bacteroidota</taxon>
        <taxon>Sphingobacteriia</taxon>
        <taxon>Sphingobacteriales</taxon>
        <taxon>Sphingobacteriaceae</taxon>
        <taxon>Mucilaginibacter</taxon>
    </lineage>
</organism>